<evidence type="ECO:0000313" key="1">
    <source>
        <dbReference type="EMBL" id="KAJ4327520.1"/>
    </source>
</evidence>
<accession>A0A9W8WJZ6</accession>
<evidence type="ECO:0000313" key="2">
    <source>
        <dbReference type="Proteomes" id="UP001140502"/>
    </source>
</evidence>
<dbReference type="AlphaFoldDB" id="A0A9W8WJZ6"/>
<dbReference type="Proteomes" id="UP001140502">
    <property type="component" value="Unassembled WGS sequence"/>
</dbReference>
<sequence length="313" mass="34932">MECVKFGYDVFAQPCDWHFTFPEQENGVVLVLPGLERHSGNLGEIYESPMMIQLPQVIPSTKIKHYFLAPNFDTEAPPKGPIHLGSILYNLTDFKPLEEEVKEIPPDQYYPIDEKPGFEISLDQLHSADRDLRARALKLLGLGTDPSTKRTKGSNQVISCQRLETHTFKATDSYIQAAIKADDNINSFLRLGIFKRSVYMVTGLKIAYSASQTSSTTRTTVDAGLDPSAIPVHLGTGFGFENSHKVGKSLRASKPIIVAFKVKKIWLNCLDRKAVMMVDGSFGHYEPVITMLSDDELALEEVNELFGKYGDDI</sequence>
<reference evidence="1" key="1">
    <citation type="submission" date="2022-10" db="EMBL/GenBank/DDBJ databases">
        <title>Tapping the CABI collections for fungal endophytes: first genome assemblies for Collariella, Neodidymelliopsis, Ascochyta clinopodiicola, Didymella pomorum, Didymosphaeria variabile, Neocosmospora piperis and Neocucurbitaria cava.</title>
        <authorList>
            <person name="Hill R."/>
        </authorList>
    </citation>
    <scope>NUCLEOTIDE SEQUENCE</scope>
    <source>
        <strain evidence="1">IMI 366586</strain>
    </source>
</reference>
<dbReference type="OrthoDB" id="4500473at2759"/>
<comment type="caution">
    <text evidence="1">The sequence shown here is derived from an EMBL/GenBank/DDBJ whole genome shotgun (WGS) entry which is preliminary data.</text>
</comment>
<protein>
    <submittedName>
        <fullName evidence="1">Uncharacterized protein</fullName>
    </submittedName>
</protein>
<proteinExistence type="predicted"/>
<dbReference type="EMBL" id="JAPEUR010000023">
    <property type="protein sequence ID" value="KAJ4327520.1"/>
    <property type="molecule type" value="Genomic_DNA"/>
</dbReference>
<gene>
    <name evidence="1" type="ORF">N0V84_002048</name>
</gene>
<name>A0A9W8WJZ6_9HYPO</name>
<keyword evidence="2" id="KW-1185">Reference proteome</keyword>
<organism evidence="1 2">
    <name type="scientific">Fusarium piperis</name>
    <dbReference type="NCBI Taxonomy" id="1435070"/>
    <lineage>
        <taxon>Eukaryota</taxon>
        <taxon>Fungi</taxon>
        <taxon>Dikarya</taxon>
        <taxon>Ascomycota</taxon>
        <taxon>Pezizomycotina</taxon>
        <taxon>Sordariomycetes</taxon>
        <taxon>Hypocreomycetidae</taxon>
        <taxon>Hypocreales</taxon>
        <taxon>Nectriaceae</taxon>
        <taxon>Fusarium</taxon>
        <taxon>Fusarium solani species complex</taxon>
    </lineage>
</organism>